<accession>A0A0K2TDJ4</accession>
<dbReference type="AlphaFoldDB" id="A0A0K2TDJ4"/>
<reference evidence="1" key="1">
    <citation type="submission" date="2014-05" db="EMBL/GenBank/DDBJ databases">
        <authorList>
            <person name="Chronopoulou M."/>
        </authorList>
    </citation>
    <scope>NUCLEOTIDE SEQUENCE</scope>
    <source>
        <tissue evidence="1">Whole organism</tissue>
    </source>
</reference>
<organism evidence="1">
    <name type="scientific">Lepeophtheirus salmonis</name>
    <name type="common">Salmon louse</name>
    <name type="synonym">Caligus salmonis</name>
    <dbReference type="NCBI Taxonomy" id="72036"/>
    <lineage>
        <taxon>Eukaryota</taxon>
        <taxon>Metazoa</taxon>
        <taxon>Ecdysozoa</taxon>
        <taxon>Arthropoda</taxon>
        <taxon>Crustacea</taxon>
        <taxon>Multicrustacea</taxon>
        <taxon>Hexanauplia</taxon>
        <taxon>Copepoda</taxon>
        <taxon>Siphonostomatoida</taxon>
        <taxon>Caligidae</taxon>
        <taxon>Lepeophtheirus</taxon>
    </lineage>
</organism>
<protein>
    <submittedName>
        <fullName evidence="1">Uncharacterized protein</fullName>
    </submittedName>
</protein>
<proteinExistence type="predicted"/>
<evidence type="ECO:0000313" key="1">
    <source>
        <dbReference type="EMBL" id="CDW24088.1"/>
    </source>
</evidence>
<name>A0A0K2TDJ4_LEPSM</name>
<sequence>MNYVIKFKIKKLTQYHMQLLEVKTSLSSHGGIIPSQMN</sequence>
<dbReference type="EMBL" id="HACA01006727">
    <property type="protein sequence ID" value="CDW24088.1"/>
    <property type="molecule type" value="Transcribed_RNA"/>
</dbReference>